<feature type="transmembrane region" description="Helical" evidence="1">
    <location>
        <begin position="52"/>
        <end position="80"/>
    </location>
</feature>
<sequence length="185" mass="20997">MVPCFLLMCEFSLQLSIQFVWAWTLFSVFFLCCCVFFSPFPSLRFCVRARYVVVVCLVLCFCFLLFVCLLFGLFFASFTWFCVVSWAWGLVFALKLSLPLLCLGLISRLVFYWRTVLFYWLPLFGTSGRSGAFPYGSFGFVLFVSFLFLPLLASDILLSLGGLALQSIVLFVSSAAVSRFLAAFL</sequence>
<proteinExistence type="predicted"/>
<dbReference type="Proteomes" id="UP000183410">
    <property type="component" value="Unassembled WGS sequence"/>
</dbReference>
<organism evidence="2 3">
    <name type="scientific">Paenibacillus algorifonticola</name>
    <dbReference type="NCBI Taxonomy" id="684063"/>
    <lineage>
        <taxon>Bacteria</taxon>
        <taxon>Bacillati</taxon>
        <taxon>Bacillota</taxon>
        <taxon>Bacilli</taxon>
        <taxon>Bacillales</taxon>
        <taxon>Paenibacillaceae</taxon>
        <taxon>Paenibacillus</taxon>
    </lineage>
</organism>
<feature type="transmembrane region" description="Helical" evidence="1">
    <location>
        <begin position="132"/>
        <end position="152"/>
    </location>
</feature>
<keyword evidence="1" id="KW-0472">Membrane</keyword>
<accession>A0A1I2BZ83</accession>
<reference evidence="3" key="1">
    <citation type="submission" date="2016-10" db="EMBL/GenBank/DDBJ databases">
        <authorList>
            <person name="Varghese N."/>
            <person name="Submissions S."/>
        </authorList>
    </citation>
    <scope>NUCLEOTIDE SEQUENCE [LARGE SCALE GENOMIC DNA]</scope>
    <source>
        <strain evidence="3">CGMCC 1.10223</strain>
    </source>
</reference>
<keyword evidence="3" id="KW-1185">Reference proteome</keyword>
<feature type="transmembrane region" description="Helical" evidence="1">
    <location>
        <begin position="158"/>
        <end position="182"/>
    </location>
</feature>
<name>A0A1I2BZ83_9BACL</name>
<feature type="transmembrane region" description="Helical" evidence="1">
    <location>
        <begin position="86"/>
        <end position="111"/>
    </location>
</feature>
<evidence type="ECO:0000313" key="3">
    <source>
        <dbReference type="Proteomes" id="UP000183410"/>
    </source>
</evidence>
<keyword evidence="1" id="KW-0812">Transmembrane</keyword>
<keyword evidence="1" id="KW-1133">Transmembrane helix</keyword>
<evidence type="ECO:0000313" key="2">
    <source>
        <dbReference type="EMBL" id="SFE61486.1"/>
    </source>
</evidence>
<dbReference type="EMBL" id="FONN01000004">
    <property type="protein sequence ID" value="SFE61486.1"/>
    <property type="molecule type" value="Genomic_DNA"/>
</dbReference>
<dbReference type="AlphaFoldDB" id="A0A1I2BZ83"/>
<protein>
    <submittedName>
        <fullName evidence="2">Uncharacterized protein</fullName>
    </submittedName>
</protein>
<feature type="transmembrane region" description="Helical" evidence="1">
    <location>
        <begin position="20"/>
        <end position="40"/>
    </location>
</feature>
<evidence type="ECO:0000256" key="1">
    <source>
        <dbReference type="SAM" id="Phobius"/>
    </source>
</evidence>
<gene>
    <name evidence="2" type="ORF">SAMN04487969_104173</name>
</gene>